<dbReference type="EMBL" id="JH767217">
    <property type="protein sequence ID" value="EQC26978.1"/>
    <property type="molecule type" value="Genomic_DNA"/>
</dbReference>
<evidence type="ECO:0000313" key="2">
    <source>
        <dbReference type="EMBL" id="EQC26978.1"/>
    </source>
</evidence>
<feature type="region of interest" description="Disordered" evidence="1">
    <location>
        <begin position="80"/>
        <end position="103"/>
    </location>
</feature>
<sequence length="130" mass="15161">MTRDTVYLVPELLRKPTAFAPPTTPPTSPQPKDRLRSHLKHRRKNLLGDDDMKRCHVVFLDGLEVNRCVRQDDEYSFKEGLRKRKSAHLTDDEDDDGDIRMTDDDDDAIEKAKQHRRPAYGLLFLERTTT</sequence>
<proteinExistence type="predicted"/>
<organism evidence="2 3">
    <name type="scientific">Saprolegnia diclina (strain VS20)</name>
    <dbReference type="NCBI Taxonomy" id="1156394"/>
    <lineage>
        <taxon>Eukaryota</taxon>
        <taxon>Sar</taxon>
        <taxon>Stramenopiles</taxon>
        <taxon>Oomycota</taxon>
        <taxon>Saprolegniomycetes</taxon>
        <taxon>Saprolegniales</taxon>
        <taxon>Saprolegniaceae</taxon>
        <taxon>Saprolegnia</taxon>
    </lineage>
</organism>
<accession>T0R4J7</accession>
<feature type="region of interest" description="Disordered" evidence="1">
    <location>
        <begin position="12"/>
        <end position="43"/>
    </location>
</feature>
<evidence type="ECO:0000256" key="1">
    <source>
        <dbReference type="SAM" id="MobiDB-lite"/>
    </source>
</evidence>
<dbReference type="RefSeq" id="XP_008619580.1">
    <property type="nucleotide sequence ID" value="XM_008621358.1"/>
</dbReference>
<protein>
    <submittedName>
        <fullName evidence="2">Uncharacterized protein</fullName>
    </submittedName>
</protein>
<dbReference type="OrthoDB" id="10426864at2759"/>
<dbReference type="InParanoid" id="T0R4J7"/>
<dbReference type="Proteomes" id="UP000030762">
    <property type="component" value="Unassembled WGS sequence"/>
</dbReference>
<keyword evidence="3" id="KW-1185">Reference proteome</keyword>
<evidence type="ECO:0000313" key="3">
    <source>
        <dbReference type="Proteomes" id="UP000030762"/>
    </source>
</evidence>
<dbReference type="OMA" id="KEGRCHV"/>
<dbReference type="AlphaFoldDB" id="T0R4J7"/>
<name>T0R4J7_SAPDV</name>
<dbReference type="GeneID" id="19955920"/>
<gene>
    <name evidence="2" type="ORF">SDRG_15193</name>
</gene>
<reference evidence="2 3" key="1">
    <citation type="submission" date="2012-04" db="EMBL/GenBank/DDBJ databases">
        <title>The Genome Sequence of Saprolegnia declina VS20.</title>
        <authorList>
            <consortium name="The Broad Institute Genome Sequencing Platform"/>
            <person name="Russ C."/>
            <person name="Nusbaum C."/>
            <person name="Tyler B."/>
            <person name="van West P."/>
            <person name="Dieguez-Uribeondo J."/>
            <person name="de Bruijn I."/>
            <person name="Tripathy S."/>
            <person name="Jiang R."/>
            <person name="Young S.K."/>
            <person name="Zeng Q."/>
            <person name="Gargeya S."/>
            <person name="Fitzgerald M."/>
            <person name="Haas B."/>
            <person name="Abouelleil A."/>
            <person name="Alvarado L."/>
            <person name="Arachchi H.M."/>
            <person name="Berlin A."/>
            <person name="Chapman S.B."/>
            <person name="Goldberg J."/>
            <person name="Griggs A."/>
            <person name="Gujja S."/>
            <person name="Hansen M."/>
            <person name="Howarth C."/>
            <person name="Imamovic A."/>
            <person name="Larimer J."/>
            <person name="McCowen C."/>
            <person name="Montmayeur A."/>
            <person name="Murphy C."/>
            <person name="Neiman D."/>
            <person name="Pearson M."/>
            <person name="Priest M."/>
            <person name="Roberts A."/>
            <person name="Saif S."/>
            <person name="Shea T."/>
            <person name="Sisk P."/>
            <person name="Sykes S."/>
            <person name="Wortman J."/>
            <person name="Nusbaum C."/>
            <person name="Birren B."/>
        </authorList>
    </citation>
    <scope>NUCLEOTIDE SEQUENCE [LARGE SCALE GENOMIC DNA]</scope>
    <source>
        <strain evidence="2 3">VS20</strain>
    </source>
</reference>
<feature type="compositionally biased region" description="Acidic residues" evidence="1">
    <location>
        <begin position="91"/>
        <end position="103"/>
    </location>
</feature>
<dbReference type="VEuPathDB" id="FungiDB:SDRG_15193"/>